<evidence type="ECO:0000313" key="2">
    <source>
        <dbReference type="Proteomes" id="UP000221110"/>
    </source>
</evidence>
<dbReference type="PANTHER" id="PTHR34817:SF1">
    <property type="entry name" value="NUCLEOTIDYLTRANSFERASE"/>
    <property type="match status" value="1"/>
</dbReference>
<proteinExistence type="predicted"/>
<dbReference type="Pfam" id="PF10127">
    <property type="entry name" value="RlaP"/>
    <property type="match status" value="1"/>
</dbReference>
<dbReference type="InterPro" id="IPR018775">
    <property type="entry name" value="RlaP"/>
</dbReference>
<evidence type="ECO:0000313" key="1">
    <source>
        <dbReference type="EMBL" id="ASU00718.1"/>
    </source>
</evidence>
<dbReference type="PANTHER" id="PTHR34817">
    <property type="entry name" value="NUCLEOTIDYLTRANSFERASE"/>
    <property type="match status" value="1"/>
</dbReference>
<dbReference type="RefSeq" id="YP_009613169.1">
    <property type="nucleotide sequence ID" value="NC_042019.1"/>
</dbReference>
<reference evidence="1 2" key="1">
    <citation type="submission" date="2017-07" db="EMBL/GenBank/DDBJ databases">
        <title>In vitro design and evaluation of phage cocktails against multidrug-resistant Aeromonas salmonicida.</title>
        <authorList>
            <person name="Chen L."/>
            <person name="Yuan S."/>
            <person name="Ma Y."/>
        </authorList>
    </citation>
    <scope>NUCLEOTIDE SEQUENCE [LARGE SCALE GENOMIC DNA]</scope>
</reference>
<dbReference type="Proteomes" id="UP000221110">
    <property type="component" value="Segment"/>
</dbReference>
<accession>A0A223LFA2</accession>
<evidence type="ECO:0008006" key="3">
    <source>
        <dbReference type="Google" id="ProtNLM"/>
    </source>
</evidence>
<protein>
    <recommendedName>
        <fullName evidence="3">Thioredoxin</fullName>
    </recommendedName>
</protein>
<keyword evidence="2" id="KW-1185">Reference proteome</keyword>
<dbReference type="EMBL" id="MF479730">
    <property type="protein sequence ID" value="ASU00718.1"/>
    <property type="molecule type" value="Genomic_DNA"/>
</dbReference>
<dbReference type="GeneID" id="40089539"/>
<organism evidence="1 2">
    <name type="scientific">Aeromonas phage AS-gz</name>
    <dbReference type="NCBI Taxonomy" id="2026082"/>
    <lineage>
        <taxon>Viruses</taxon>
        <taxon>Duplodnaviria</taxon>
        <taxon>Heunggongvirae</taxon>
        <taxon>Uroviricota</taxon>
        <taxon>Caudoviricetes</taxon>
        <taxon>Pantevenvirales</taxon>
        <taxon>Straboviridae</taxon>
        <taxon>Tulanevirus</taxon>
        <taxon>Tulanevirus asgz</taxon>
    </lineage>
</organism>
<dbReference type="KEGG" id="vg:40089539"/>
<name>A0A223LFA2_9CAUD</name>
<sequence length="324" mass="36682">MQKVVFEGLHGSHLYGLNTPESDLDMKGIFIPDPKDILLGRAKRSYSITTGNDKSKNSKDDVDIEMFSLQQFILDAAKGETYALDMLHSPKDKIITDSSVWQYIHQNRSAFYTTNMTSYMGYVMKQAAKYGVKGSRLAALREVKEFMDALQIHENPRLRDLKVPLPQNEFCFWTHVEENPDTMSYYIMMGRKYMAGVKIAEFCGAVGKLWAEYGDRARKAEANEGIDWKALSHALRGGLQLLEIYKTGDLKYPLADAEEIKLVKAGKLSFAVVQERLEEIVEAVDTAAKEASKNGMPDKVDIGPWEAFVEQVYAEAMKEYLESK</sequence>